<reference evidence="1 2" key="1">
    <citation type="journal article" date="2014" name="Genome Announc.">
        <title>Complete Genome Sequences of Fish Pathogenic Weissella ceti Strains WS74 and WS105.</title>
        <authorList>
            <person name="Figueiredo H.C."/>
            <person name="Leal C.A."/>
            <person name="Dorella F.A."/>
            <person name="Carvalho A.F."/>
            <person name="Soares S.C."/>
            <person name="Pereira F.L."/>
            <person name="Azevedo V.A."/>
        </authorList>
    </citation>
    <scope>NUCLEOTIDE SEQUENCE [LARGE SCALE GENOMIC DNA]</scope>
    <source>
        <strain evidence="1 2">WS74</strain>
    </source>
</reference>
<organism evidence="1 2">
    <name type="scientific">Weissella ceti</name>
    <dbReference type="NCBI Taxonomy" id="759620"/>
    <lineage>
        <taxon>Bacteria</taxon>
        <taxon>Bacillati</taxon>
        <taxon>Bacillota</taxon>
        <taxon>Bacilli</taxon>
        <taxon>Lactobacillales</taxon>
        <taxon>Lactobacillaceae</taxon>
        <taxon>Weissella</taxon>
    </lineage>
</organism>
<proteinExistence type="predicted"/>
<keyword evidence="2" id="KW-1185">Reference proteome</keyword>
<dbReference type="EMBL" id="CP009223">
    <property type="protein sequence ID" value="AIM63424.1"/>
    <property type="molecule type" value="Genomic_DNA"/>
</dbReference>
<dbReference type="KEGG" id="wci:WS105_1169"/>
<dbReference type="RefSeq" id="WP_009765050.1">
    <property type="nucleotide sequence ID" value="NZ_CP009223.1"/>
</dbReference>
<name>A0A075U0H9_9LACO</name>
<dbReference type="STRING" id="759620.WS105_1169"/>
<dbReference type="GO" id="GO:0008408">
    <property type="term" value="F:3'-5' exonuclease activity"/>
    <property type="evidence" value="ECO:0007669"/>
    <property type="project" value="InterPro"/>
</dbReference>
<dbReference type="FunFam" id="3.40.50.300:FF:001255">
    <property type="entry name" value="DNA polymerase III subunit delta"/>
    <property type="match status" value="1"/>
</dbReference>
<dbReference type="GO" id="GO:0003887">
    <property type="term" value="F:DNA-directed DNA polymerase activity"/>
    <property type="evidence" value="ECO:0007669"/>
    <property type="project" value="InterPro"/>
</dbReference>
<dbReference type="InterPro" id="IPR027417">
    <property type="entry name" value="P-loop_NTPase"/>
</dbReference>
<evidence type="ECO:0000313" key="1">
    <source>
        <dbReference type="EMBL" id="AIM63424.1"/>
    </source>
</evidence>
<dbReference type="Pfam" id="PF13177">
    <property type="entry name" value="DNA_pol3_delta2"/>
    <property type="match status" value="1"/>
</dbReference>
<evidence type="ECO:0000313" key="2">
    <source>
        <dbReference type="Proteomes" id="UP000029079"/>
    </source>
</evidence>
<dbReference type="PANTHER" id="PTHR11669">
    <property type="entry name" value="REPLICATION FACTOR C / DNA POLYMERASE III GAMMA-TAU SUBUNIT"/>
    <property type="match status" value="1"/>
</dbReference>
<dbReference type="GO" id="GO:0006261">
    <property type="term" value="P:DNA-templated DNA replication"/>
    <property type="evidence" value="ECO:0007669"/>
    <property type="project" value="TreeGrafter"/>
</dbReference>
<dbReference type="KEGG" id="wct:WS74_1174"/>
<dbReference type="PATRIC" id="fig|759620.7.peg.1129"/>
<dbReference type="InterPro" id="IPR004622">
    <property type="entry name" value="DNA_pol_HolB"/>
</dbReference>
<reference evidence="2" key="2">
    <citation type="submission" date="2014-08" db="EMBL/GenBank/DDBJ databases">
        <title>Complete genome of Weissella ceti strain WS74 isolated from diseased rainbow trout in Brazil.</title>
        <authorList>
            <person name="Figueiredo H.C.P."/>
            <person name="Leal C.A.G."/>
            <person name="Pereira F.L."/>
            <person name="Soares S.C."/>
            <person name="Dorella F.A."/>
            <person name="Carvalho A.F."/>
            <person name="Azevedo V.A.C."/>
        </authorList>
    </citation>
    <scope>NUCLEOTIDE SEQUENCE [LARGE SCALE GENOMIC DNA]</scope>
    <source>
        <strain evidence="2">WS74</strain>
    </source>
</reference>
<sequence>MAENASSVVMNTARAQQPQLVAQFKNAITHNQLAHAFLFAGPAGRGQLEVATWLAMRLLCEHPTTDGDPDGTCINCVRIANGEHPDVLIVRPEGKSLKIDQIRALKDEFSKKAVESNQKVFIIVGADTMTTSAANGLLKFMEEPAGPQTAILLAEHRSQMLPTIISRTQVIEFNSGDTAHFEKSLLALGYKPEQIKLVCQLTDSIQEAEEWMVDNWFSEAQGAVTELVMELLQQKTSAISVIQMRLMALAKTPDQQSTLLDMFAQAWRDQMMRQLMSNYDVNFVDITQTAPMTAVMAILDKMTTARQRRQLNVNFQTVMEALVLEAQFILTK</sequence>
<protein>
    <submittedName>
        <fullName evidence="1">DnaX_1 protein</fullName>
    </submittedName>
</protein>
<dbReference type="NCBIfam" id="TIGR00678">
    <property type="entry name" value="holB"/>
    <property type="match status" value="1"/>
</dbReference>
<dbReference type="InterPro" id="IPR050238">
    <property type="entry name" value="DNA_Rep/Repair_Clamp_Loader"/>
</dbReference>
<dbReference type="Gene3D" id="3.40.50.300">
    <property type="entry name" value="P-loop containing nucleotide triphosphate hydrolases"/>
    <property type="match status" value="1"/>
</dbReference>
<gene>
    <name evidence="1" type="ORF">WS74_1174</name>
</gene>
<dbReference type="KEGG" id="wce:WS08_1106"/>
<accession>A0A075U0H9</accession>
<dbReference type="AlphaFoldDB" id="A0A075U0H9"/>
<dbReference type="Proteomes" id="UP000029079">
    <property type="component" value="Chromosome"/>
</dbReference>
<dbReference type="SUPFAM" id="SSF52540">
    <property type="entry name" value="P-loop containing nucleoside triphosphate hydrolases"/>
    <property type="match status" value="1"/>
</dbReference>
<dbReference type="PANTHER" id="PTHR11669:SF8">
    <property type="entry name" value="DNA POLYMERASE III SUBUNIT DELTA"/>
    <property type="match status" value="1"/>
</dbReference>